<evidence type="ECO:0000256" key="1">
    <source>
        <dbReference type="ARBA" id="ARBA00004479"/>
    </source>
</evidence>
<keyword evidence="2" id="KW-0433">Leucine-rich repeat</keyword>
<evidence type="ECO:0000313" key="11">
    <source>
        <dbReference type="Proteomes" id="UP000092600"/>
    </source>
</evidence>
<evidence type="ECO:0000256" key="6">
    <source>
        <dbReference type="ARBA" id="ARBA00022989"/>
    </source>
</evidence>
<evidence type="ECO:0000256" key="4">
    <source>
        <dbReference type="ARBA" id="ARBA00022729"/>
    </source>
</evidence>
<keyword evidence="3" id="KW-0812">Transmembrane</keyword>
<dbReference type="Pfam" id="PF00560">
    <property type="entry name" value="LRR_1"/>
    <property type="match status" value="2"/>
</dbReference>
<feature type="domain" description="Leucine-rich repeat-containing N-terminal plant-type" evidence="9">
    <location>
        <begin position="64"/>
        <end position="100"/>
    </location>
</feature>
<keyword evidence="6" id="KW-1133">Transmembrane helix</keyword>
<comment type="subcellular location">
    <subcellularLocation>
        <location evidence="1">Membrane</location>
        <topology evidence="1">Single-pass type I membrane protein</topology>
    </subcellularLocation>
</comment>
<organism evidence="10 11">
    <name type="scientific">Ananas comosus</name>
    <name type="common">Pineapple</name>
    <name type="synonym">Ananas ananas</name>
    <dbReference type="NCBI Taxonomy" id="4615"/>
    <lineage>
        <taxon>Eukaryota</taxon>
        <taxon>Viridiplantae</taxon>
        <taxon>Streptophyta</taxon>
        <taxon>Embryophyta</taxon>
        <taxon>Tracheophyta</taxon>
        <taxon>Spermatophyta</taxon>
        <taxon>Magnoliopsida</taxon>
        <taxon>Liliopsida</taxon>
        <taxon>Poales</taxon>
        <taxon>Bromeliaceae</taxon>
        <taxon>Bromelioideae</taxon>
        <taxon>Ananas</taxon>
    </lineage>
</organism>
<dbReference type="Pfam" id="PF08263">
    <property type="entry name" value="LRRNT_2"/>
    <property type="match status" value="1"/>
</dbReference>
<protein>
    <submittedName>
        <fullName evidence="10">Receptor-like protein 12</fullName>
    </submittedName>
</protein>
<proteinExistence type="predicted"/>
<comment type="caution">
    <text evidence="10">The sequence shown here is derived from an EMBL/GenBank/DDBJ whole genome shotgun (WGS) entry which is preliminary data.</text>
</comment>
<dbReference type="FunFam" id="3.80.10.10:FF:000383">
    <property type="entry name" value="Leucine-rich repeat receptor protein kinase EMS1"/>
    <property type="match status" value="1"/>
</dbReference>
<evidence type="ECO:0000256" key="5">
    <source>
        <dbReference type="ARBA" id="ARBA00022737"/>
    </source>
</evidence>
<evidence type="ECO:0000256" key="2">
    <source>
        <dbReference type="ARBA" id="ARBA00022614"/>
    </source>
</evidence>
<dbReference type="STRING" id="4615.A0A199VSU3"/>
<keyword evidence="4" id="KW-0732">Signal</keyword>
<dbReference type="InterPro" id="IPR001611">
    <property type="entry name" value="Leu-rich_rpt"/>
</dbReference>
<accession>A0A199VSU3</accession>
<evidence type="ECO:0000256" key="3">
    <source>
        <dbReference type="ARBA" id="ARBA00022692"/>
    </source>
</evidence>
<evidence type="ECO:0000259" key="9">
    <source>
        <dbReference type="Pfam" id="PF08263"/>
    </source>
</evidence>
<dbReference type="InterPro" id="IPR032675">
    <property type="entry name" value="LRR_dom_sf"/>
</dbReference>
<keyword evidence="7" id="KW-0472">Membrane</keyword>
<dbReference type="InterPro" id="IPR046956">
    <property type="entry name" value="RLP23-like"/>
</dbReference>
<evidence type="ECO:0000256" key="8">
    <source>
        <dbReference type="ARBA" id="ARBA00023180"/>
    </source>
</evidence>
<dbReference type="InterPro" id="IPR013210">
    <property type="entry name" value="LRR_N_plant-typ"/>
</dbReference>
<dbReference type="PANTHER" id="PTHR48063">
    <property type="entry name" value="LRR RECEPTOR-LIKE KINASE"/>
    <property type="match status" value="1"/>
</dbReference>
<dbReference type="SUPFAM" id="SSF52058">
    <property type="entry name" value="L domain-like"/>
    <property type="match status" value="1"/>
</dbReference>
<keyword evidence="8" id="KW-0325">Glycoprotein</keyword>
<keyword evidence="5" id="KW-0677">Repeat</keyword>
<dbReference type="EMBL" id="LSRQ01000975">
    <property type="protein sequence ID" value="OAY79996.1"/>
    <property type="molecule type" value="Genomic_DNA"/>
</dbReference>
<evidence type="ECO:0000256" key="7">
    <source>
        <dbReference type="ARBA" id="ARBA00023136"/>
    </source>
</evidence>
<dbReference type="PANTHER" id="PTHR48063:SF112">
    <property type="entry name" value="RECEPTOR LIKE PROTEIN 30-LIKE"/>
    <property type="match status" value="1"/>
</dbReference>
<reference evidence="10 11" key="1">
    <citation type="journal article" date="2016" name="DNA Res.">
        <title>The draft genome of MD-2 pineapple using hybrid error correction of long reads.</title>
        <authorList>
            <person name="Redwan R.M."/>
            <person name="Saidin A."/>
            <person name="Kumar S.V."/>
        </authorList>
    </citation>
    <scope>NUCLEOTIDE SEQUENCE [LARGE SCALE GENOMIC DNA]</scope>
    <source>
        <strain evidence="11">cv. MD2</strain>
        <tissue evidence="10">Leaf</tissue>
    </source>
</reference>
<dbReference type="GO" id="GO:0016020">
    <property type="term" value="C:membrane"/>
    <property type="evidence" value="ECO:0007669"/>
    <property type="project" value="UniProtKB-SubCell"/>
</dbReference>
<dbReference type="PRINTS" id="PR00019">
    <property type="entry name" value="LEURICHRPT"/>
</dbReference>
<evidence type="ECO:0000313" key="10">
    <source>
        <dbReference type="EMBL" id="OAY79996.1"/>
    </source>
</evidence>
<gene>
    <name evidence="10" type="ORF">ACMD2_26643</name>
</gene>
<dbReference type="AlphaFoldDB" id="A0A199VSU3"/>
<dbReference type="Gene3D" id="3.80.10.10">
    <property type="entry name" value="Ribonuclease Inhibitor"/>
    <property type="match status" value="2"/>
</dbReference>
<dbReference type="Proteomes" id="UP000092600">
    <property type="component" value="Unassembled WGS sequence"/>
</dbReference>
<keyword evidence="10" id="KW-0675">Receptor</keyword>
<sequence length="241" mass="26490">MHATTATIDICVTDVTSKVPISCPMVRRPQAYATLLNLYLTLAMKPLGQKHSIQAFAASGCFETERNALLAFKTELIDPRNRLVSWKSQNCCTWKGVVCNNTTGHILKLNLRNSYDNNDFLYYRKTPSALGGSKNFKGIFDGNLPFALCESASLQVLDVSNNKLSGEIPSCLGMSQDQLLVLDVMNNTLSGKVPTSLGELRALSILDLSNNRLSGEIPSSLQYCTQTYSRSNWQDARIGVA</sequence>
<name>A0A199VSU3_ANACO</name>